<dbReference type="Pfam" id="PF16026">
    <property type="entry name" value="MIEAP"/>
    <property type="match status" value="1"/>
</dbReference>
<feature type="compositionally biased region" description="Basic and acidic residues" evidence="13">
    <location>
        <begin position="102"/>
        <end position="113"/>
    </location>
</feature>
<accession>A0A8B8DJA3</accession>
<evidence type="ECO:0000256" key="9">
    <source>
        <dbReference type="ARBA" id="ARBA00023121"/>
    </source>
</evidence>
<proteinExistence type="inferred from homology"/>
<evidence type="ECO:0000256" key="8">
    <source>
        <dbReference type="ARBA" id="ARBA00023054"/>
    </source>
</evidence>
<evidence type="ECO:0000256" key="13">
    <source>
        <dbReference type="SAM" id="MobiDB-lite"/>
    </source>
</evidence>
<dbReference type="InterPro" id="IPR031981">
    <property type="entry name" value="MIEAP_C"/>
</dbReference>
<keyword evidence="15" id="KW-1185">Reference proteome</keyword>
<dbReference type="GO" id="GO:0005759">
    <property type="term" value="C:mitochondrial matrix"/>
    <property type="evidence" value="ECO:0007669"/>
    <property type="project" value="UniProtKB-SubCell"/>
</dbReference>
<evidence type="ECO:0000256" key="1">
    <source>
        <dbReference type="ARBA" id="ARBA00004294"/>
    </source>
</evidence>
<dbReference type="GO" id="GO:0035695">
    <property type="term" value="P:mitophagy by internal vacuole formation"/>
    <property type="evidence" value="ECO:0007669"/>
    <property type="project" value="TreeGrafter"/>
</dbReference>
<comment type="subcellular location">
    <subcellularLocation>
        <location evidence="3">Cytoplasm</location>
    </subcellularLocation>
    <subcellularLocation>
        <location evidence="2">Mitochondrion matrix</location>
    </subcellularLocation>
    <subcellularLocation>
        <location evidence="1">Mitochondrion outer membrane</location>
    </subcellularLocation>
</comment>
<feature type="domain" description="Mitochondria-eating protein C-terminal" evidence="14">
    <location>
        <begin position="148"/>
        <end position="354"/>
    </location>
</feature>
<dbReference type="KEGG" id="cvn:111126607"/>
<keyword evidence="7" id="KW-1000">Mitochondrion outer membrane</keyword>
<evidence type="ECO:0000256" key="5">
    <source>
        <dbReference type="ARBA" id="ARBA00019863"/>
    </source>
</evidence>
<dbReference type="RefSeq" id="XP_022327071.1">
    <property type="nucleotide sequence ID" value="XM_022471363.1"/>
</dbReference>
<keyword evidence="6" id="KW-0963">Cytoplasm</keyword>
<evidence type="ECO:0000256" key="3">
    <source>
        <dbReference type="ARBA" id="ARBA00004496"/>
    </source>
</evidence>
<dbReference type="PANTHER" id="PTHR21771">
    <property type="entry name" value="MITOCHONDRIA-EATING PROTEIN-RELATED"/>
    <property type="match status" value="1"/>
</dbReference>
<dbReference type="GO" id="GO:0008289">
    <property type="term" value="F:lipid binding"/>
    <property type="evidence" value="ECO:0007669"/>
    <property type="project" value="UniProtKB-KW"/>
</dbReference>
<organism evidence="15 16">
    <name type="scientific">Crassostrea virginica</name>
    <name type="common">Eastern oyster</name>
    <dbReference type="NCBI Taxonomy" id="6565"/>
    <lineage>
        <taxon>Eukaryota</taxon>
        <taxon>Metazoa</taxon>
        <taxon>Spiralia</taxon>
        <taxon>Lophotrochozoa</taxon>
        <taxon>Mollusca</taxon>
        <taxon>Bivalvia</taxon>
        <taxon>Autobranchia</taxon>
        <taxon>Pteriomorphia</taxon>
        <taxon>Ostreida</taxon>
        <taxon>Ostreoidea</taxon>
        <taxon>Ostreidae</taxon>
        <taxon>Crassostrea</taxon>
    </lineage>
</organism>
<dbReference type="GeneID" id="111126607"/>
<dbReference type="InterPro" id="IPR026169">
    <property type="entry name" value="MIEAP"/>
</dbReference>
<dbReference type="PANTHER" id="PTHR21771:SF0">
    <property type="entry name" value="MITOCHONDRIA-EATING PROTEIN"/>
    <property type="match status" value="1"/>
</dbReference>
<evidence type="ECO:0000256" key="7">
    <source>
        <dbReference type="ARBA" id="ARBA00022787"/>
    </source>
</evidence>
<dbReference type="GO" id="GO:0005741">
    <property type="term" value="C:mitochondrial outer membrane"/>
    <property type="evidence" value="ECO:0007669"/>
    <property type="project" value="UniProtKB-SubCell"/>
</dbReference>
<dbReference type="OrthoDB" id="6105151at2759"/>
<keyword evidence="9" id="KW-0446">Lipid-binding</keyword>
<reference evidence="16 17" key="1">
    <citation type="submission" date="2025-04" db="UniProtKB">
        <authorList>
            <consortium name="RefSeq"/>
        </authorList>
    </citation>
    <scope>IDENTIFICATION</scope>
    <source>
        <tissue evidence="16 17">Whole sample</tissue>
    </source>
</reference>
<name>A0A8B8DJA3_CRAVI</name>
<dbReference type="AlphaFoldDB" id="A0A8B8DJA3"/>
<keyword evidence="10" id="KW-0496">Mitochondrion</keyword>
<dbReference type="Proteomes" id="UP000694844">
    <property type="component" value="Chromosome 3"/>
</dbReference>
<dbReference type="RefSeq" id="XP_022327072.1">
    <property type="nucleotide sequence ID" value="XM_022471364.1"/>
</dbReference>
<evidence type="ECO:0000313" key="17">
    <source>
        <dbReference type="RefSeq" id="XP_022327072.1"/>
    </source>
</evidence>
<feature type="region of interest" description="Disordered" evidence="13">
    <location>
        <begin position="97"/>
        <end position="119"/>
    </location>
</feature>
<evidence type="ECO:0000256" key="10">
    <source>
        <dbReference type="ARBA" id="ARBA00023128"/>
    </source>
</evidence>
<evidence type="ECO:0000256" key="2">
    <source>
        <dbReference type="ARBA" id="ARBA00004305"/>
    </source>
</evidence>
<sequence length="356" mass="41453">MSDKYAYLQKIFDKLHHGKYYESDFTSTEVDIAIRELKSMCQSLPLLSPDTQTDIMKLLHAAQSRHLKEVLKYKADGEEKFHNLLKEYHNFLHRQTIPSIPHPEDPSHSDQIHSSENNDQSVSFSTIGEEFWRDNTSSPVESIAPIHPDKLAEDYRDLYHGPWSAAYRALKRTGLIAMEEEIIKKLSTMLHLVYELCRDEARKHRVKIMETLVYPLGLDATVDEDGRSHFHTAHVNHEIEQKLQSNVHRVQQETGVYAIPAIQEIFWQKHGGGFMETGWDKSKEIMSYIENCVRLCWLFSIQDPPMKLLWPEEGSDFHEHYKVYSKHGKKVHFTVWPALYLNENGPLLSKGIVQPY</sequence>
<evidence type="ECO:0000313" key="15">
    <source>
        <dbReference type="Proteomes" id="UP000694844"/>
    </source>
</evidence>
<evidence type="ECO:0000256" key="6">
    <source>
        <dbReference type="ARBA" id="ARBA00022490"/>
    </source>
</evidence>
<evidence type="ECO:0000256" key="11">
    <source>
        <dbReference type="ARBA" id="ARBA00023136"/>
    </source>
</evidence>
<protein>
    <recommendedName>
        <fullName evidence="5">Mitochondria-eating protein</fullName>
    </recommendedName>
    <alternativeName>
        <fullName evidence="12">Spermatogenesis-associated protein 18</fullName>
    </alternativeName>
</protein>
<dbReference type="GO" id="GO:0035694">
    <property type="term" value="P:mitochondrial protein catabolic process"/>
    <property type="evidence" value="ECO:0007669"/>
    <property type="project" value="InterPro"/>
</dbReference>
<keyword evidence="8" id="KW-0175">Coiled coil</keyword>
<evidence type="ECO:0000259" key="14">
    <source>
        <dbReference type="Pfam" id="PF16026"/>
    </source>
</evidence>
<comment type="similarity">
    <text evidence="4">Belongs to the MIEAP family.</text>
</comment>
<evidence type="ECO:0000256" key="12">
    <source>
        <dbReference type="ARBA" id="ARBA00032687"/>
    </source>
</evidence>
<gene>
    <name evidence="16 17" type="primary">LOC111126607</name>
</gene>
<evidence type="ECO:0000256" key="4">
    <source>
        <dbReference type="ARBA" id="ARBA00008233"/>
    </source>
</evidence>
<evidence type="ECO:0000313" key="16">
    <source>
        <dbReference type="RefSeq" id="XP_022327071.1"/>
    </source>
</evidence>
<keyword evidence="11" id="KW-0472">Membrane</keyword>